<evidence type="ECO:0000313" key="13">
    <source>
        <dbReference type="EMBL" id="CAC5375271.1"/>
    </source>
</evidence>
<keyword evidence="2" id="KW-0808">Transferase</keyword>
<dbReference type="InterPro" id="IPR032065">
    <property type="entry name" value="RNF31-UBA"/>
</dbReference>
<dbReference type="SMART" id="SM00336">
    <property type="entry name" value="BBOX"/>
    <property type="match status" value="1"/>
</dbReference>
<dbReference type="Gene3D" id="1.20.58.2190">
    <property type="match status" value="1"/>
</dbReference>
<feature type="region of interest" description="Disordered" evidence="10">
    <location>
        <begin position="599"/>
        <end position="679"/>
    </location>
</feature>
<evidence type="ECO:0000259" key="12">
    <source>
        <dbReference type="PROSITE" id="PS51873"/>
    </source>
</evidence>
<feature type="compositionally biased region" description="Polar residues" evidence="10">
    <location>
        <begin position="599"/>
        <end position="646"/>
    </location>
</feature>
<dbReference type="PROSITE" id="PS51873">
    <property type="entry name" value="TRIAD"/>
    <property type="match status" value="1"/>
</dbReference>
<feature type="compositionally biased region" description="Low complexity" evidence="10">
    <location>
        <begin position="665"/>
        <end position="676"/>
    </location>
</feature>
<proteinExistence type="inferred from homology"/>
<keyword evidence="7" id="KW-0862">Zinc</keyword>
<dbReference type="InterPro" id="IPR041031">
    <property type="entry name" value="RNF31_C"/>
</dbReference>
<dbReference type="InterPro" id="IPR001841">
    <property type="entry name" value="Znf_RING"/>
</dbReference>
<feature type="region of interest" description="Disordered" evidence="10">
    <location>
        <begin position="1115"/>
        <end position="1136"/>
    </location>
</feature>
<evidence type="ECO:0000256" key="3">
    <source>
        <dbReference type="ARBA" id="ARBA00022723"/>
    </source>
</evidence>
<dbReference type="InterPro" id="IPR002867">
    <property type="entry name" value="IBR_dom"/>
</dbReference>
<dbReference type="GO" id="GO:0036435">
    <property type="term" value="F:K48-linked polyubiquitin modification-dependent protein binding"/>
    <property type="evidence" value="ECO:0007669"/>
    <property type="project" value="TreeGrafter"/>
</dbReference>
<feature type="compositionally biased region" description="Polar residues" evidence="10">
    <location>
        <begin position="1734"/>
        <end position="1743"/>
    </location>
</feature>
<dbReference type="Gene3D" id="6.10.140.1100">
    <property type="match status" value="1"/>
</dbReference>
<feature type="compositionally biased region" description="Polar residues" evidence="10">
    <location>
        <begin position="871"/>
        <end position="884"/>
    </location>
</feature>
<feature type="coiled-coil region" evidence="9">
    <location>
        <begin position="692"/>
        <end position="759"/>
    </location>
</feature>
<dbReference type="OrthoDB" id="9978677at2759"/>
<dbReference type="InterPro" id="IPR047542">
    <property type="entry name" value="Rcat_RBR_RNF31-like"/>
</dbReference>
<dbReference type="CDD" id="cd19815">
    <property type="entry name" value="Bbox1_HOIP"/>
    <property type="match status" value="1"/>
</dbReference>
<evidence type="ECO:0000256" key="8">
    <source>
        <dbReference type="PROSITE-ProRule" id="PRU00175"/>
    </source>
</evidence>
<evidence type="ECO:0000313" key="14">
    <source>
        <dbReference type="Proteomes" id="UP000507470"/>
    </source>
</evidence>
<dbReference type="PROSITE" id="PS50089">
    <property type="entry name" value="ZF_RING_2"/>
    <property type="match status" value="1"/>
</dbReference>
<dbReference type="SUPFAM" id="SSF57850">
    <property type="entry name" value="RING/U-box"/>
    <property type="match status" value="3"/>
</dbReference>
<feature type="region of interest" description="Disordered" evidence="10">
    <location>
        <begin position="326"/>
        <end position="358"/>
    </location>
</feature>
<dbReference type="GO" id="GO:1990450">
    <property type="term" value="F:linear polyubiquitin binding"/>
    <property type="evidence" value="ECO:0007669"/>
    <property type="project" value="TreeGrafter"/>
</dbReference>
<dbReference type="EMBL" id="CACVKT020002142">
    <property type="protein sequence ID" value="CAC5375271.1"/>
    <property type="molecule type" value="Genomic_DNA"/>
</dbReference>
<dbReference type="InterPro" id="IPR026254">
    <property type="entry name" value="RNF31-like"/>
</dbReference>
<evidence type="ECO:0000256" key="10">
    <source>
        <dbReference type="SAM" id="MobiDB-lite"/>
    </source>
</evidence>
<dbReference type="Pfam" id="PF18091">
    <property type="entry name" value="E3_UbLigase_RBR"/>
    <property type="match status" value="1"/>
</dbReference>
<dbReference type="PANTHER" id="PTHR16004:SF2">
    <property type="entry name" value="E3 UBIQUITIN-PROTEIN LIGASE LUBEL"/>
    <property type="match status" value="1"/>
</dbReference>
<keyword evidence="3" id="KW-0479">Metal-binding</keyword>
<keyword evidence="5 8" id="KW-0863">Zinc-finger</keyword>
<feature type="compositionally biased region" description="Polar residues" evidence="10">
    <location>
        <begin position="227"/>
        <end position="261"/>
    </location>
</feature>
<feature type="region of interest" description="Disordered" evidence="10">
    <location>
        <begin position="201"/>
        <end position="261"/>
    </location>
</feature>
<name>A0A6J8AXP9_MYTCO</name>
<evidence type="ECO:0000256" key="2">
    <source>
        <dbReference type="ARBA" id="ARBA00022679"/>
    </source>
</evidence>
<feature type="domain" description="RING-type" evidence="12">
    <location>
        <begin position="1430"/>
        <end position="1657"/>
    </location>
</feature>
<dbReference type="InterPro" id="IPR013083">
    <property type="entry name" value="Znf_RING/FYVE/PHD"/>
</dbReference>
<evidence type="ECO:0000256" key="7">
    <source>
        <dbReference type="ARBA" id="ARBA00022833"/>
    </source>
</evidence>
<dbReference type="PANTHER" id="PTHR16004">
    <property type="entry name" value="RING FINGER PROTEIN 31-RELATED"/>
    <property type="match status" value="1"/>
</dbReference>
<dbReference type="GO" id="GO:0070530">
    <property type="term" value="F:K63-linked polyubiquitin modification-dependent protein binding"/>
    <property type="evidence" value="ECO:0007669"/>
    <property type="project" value="TreeGrafter"/>
</dbReference>
<dbReference type="SUPFAM" id="SSF143503">
    <property type="entry name" value="PUG domain-like"/>
    <property type="match status" value="1"/>
</dbReference>
<keyword evidence="4" id="KW-0677">Repeat</keyword>
<dbReference type="Proteomes" id="UP000507470">
    <property type="component" value="Unassembled WGS sequence"/>
</dbReference>
<accession>A0A6J8AXP9</accession>
<dbReference type="InterPro" id="IPR036339">
    <property type="entry name" value="PUB-like_dom_sf"/>
</dbReference>
<sequence>MADMQAVQQAYILALKGGDEDTAMYLQTLIHADCQLALKYMTINMESLIELNSQNVDQLTRITIALSILEKYTRHLLKPEENRSNMWKYVKFSNQIFKDRVDAIQGGRELMKMMGYTKDIKDGLAFPDDGKTDPEVLFQMLADILLGKQELQLFLTGSHPHSQFIDKLLPQNTLIELKRFRNKLQQIDPSSVIDNIPANQATSVNQVRDPSLNQPTIKPESYLPESRLSTSQYGNSPLSSPTPSSFRTATDQSQQLSRPVNESSAFSYVTANTGIQEAQLQPQFVVPQTNATVPQLHNAQPSLGRIDSNQIPIVAKLMAQGKSISSLTPDIESSPSNSTSTSTSKPVTISSGDSPSVMSEVSVPQAQVSTQPNSDSIVNTSTEESVFPSGSACDICGNRQAEVICEICDNKQLCLDCDDKWHQHPRRQNHRRENIAGEADDHLPNQKPRIISHGETAQVRTVSHEHKTDMTMPHGGGGDSFVTANYNPPQPTAYYTPPQAMANYNPPQSMANYIPPQSMGAEKRPGMNYITNQMQNLGVEGHGRIRTPSAGESGMAEMSNIMEPHSVQTGSWSNQHQVPYGYSHQTNVVGPVQAYGSPMSASPMSQMHLSSSPSMASGGQQFYNNQPVQMGNQPYFANQQFPRNHLQQQQQQMNSSLGQGHQQNPSSTAPGGPPTSRLLPSILAIPDLQRRKSKVDINLMTLREEIEDVETKINELISQNGQFFSDPEYASLYKKKGMLTREKMELEKYERELDQALRGDDQNSFTPRKGSLPDVLSQPVIYPPPYFGGTPSHIHSNQPQIVTQSPAYFVYSLVPQPTITPGSISPESQGQPGYSLIPATPQLISAHQNIQYPQTFSNQPRVSDFPGVYQSPPSSQNIVKQQHAATIPPRRIEDRGQQKTPHQRSFEEKMDNVLPNLNPKPQQMTQDTLQKEERQNQQNNLKLTPPIPHRQIAGVTGKPPHSYVNVPNLSTSIVQSHKKLETVVTNSQDIRTWICSHCTFHNKNNTKICQLCCKTSEKPQYVDEAPSVGDTTDKTKEPSIDDENETAVLEIGKHIGEITDQICMEKIAAQKLYKEREEKENLKAATLKSALPKAKLPDPVPVVMTTVTKNKPEVTRPVQSTPKMINRPNESPSKMVVGSPFSAEKFSGSSTGKNFAETLEDIQRRKKQEEMQFEGKKLLMLLKNCEKDGIDADEVELAVELSGDVPAGKWLREKWMPLVDRVIHSATNQGAMMEQNDVGELSLIESKEALKQTGNEMNAARMCVEYRKKLYSEIESHGNFAREDILQAMLHTQGDLENSVDELNSKWLQLFYDRIWLTEENAQAENPLVDDQQIAQELAMARASEICNSVTNSVLSYTSFQATVKDRTVDLERRTRLILVEGKLQSWGRAEIVIRILDEEVATGNLVASLEEVVEAVRNCGDRASSLIFLKQYCEICYSQFPMTKIRNLGCNCKLCVHCVRENFEIMIRERHVRNMNCPMCSLPDMENIDAASDYLSFLTLLLQTMVPQDMMELFHSKLRDWHLQKDPNFRWCVHCGNGFIWAAGNQTLMMVCPTCKKGTCFNCKKMWEDQHAGLTCEQYAQWKIDNDPENQTAGLARYLEDNGIDCPSCKMKYSLAKGGCMHFKCPQCGFEFCSGCSQPFHQKGVCRKYRSCLGQGLHCLLFLFCMFVENTDHVLAKAYIVYCSSFVCRKYRSCLGQGLHCHHPRNCLYYLRDEDFDDLQKLLKTNKIQFNTTAPDQESGQSCPVMEQKEDPEGKRDETCGREVEEGFAGLCKIHYKEYLVSLINKKNVDPVAMMSVDAIKRLIEREEKKVPEKKANEADAKYRKRLEQIIREIEPLHRQE</sequence>
<feature type="compositionally biased region" description="Low complexity" evidence="10">
    <location>
        <begin position="333"/>
        <end position="351"/>
    </location>
</feature>
<evidence type="ECO:0000256" key="6">
    <source>
        <dbReference type="ARBA" id="ARBA00022786"/>
    </source>
</evidence>
<dbReference type="GO" id="GO:0008270">
    <property type="term" value="F:zinc ion binding"/>
    <property type="evidence" value="ECO:0007669"/>
    <property type="project" value="UniProtKB-KW"/>
</dbReference>
<feature type="domain" description="RING-type" evidence="11">
    <location>
        <begin position="1434"/>
        <end position="1482"/>
    </location>
</feature>
<dbReference type="InterPro" id="IPR001876">
    <property type="entry name" value="Znf_RanBP2"/>
</dbReference>
<evidence type="ECO:0000256" key="1">
    <source>
        <dbReference type="ARBA" id="ARBA00008278"/>
    </source>
</evidence>
<evidence type="ECO:0000256" key="4">
    <source>
        <dbReference type="ARBA" id="ARBA00022737"/>
    </source>
</evidence>
<feature type="compositionally biased region" description="Polar residues" evidence="10">
    <location>
        <begin position="1117"/>
        <end position="1132"/>
    </location>
</feature>
<dbReference type="CDD" id="cd20351">
    <property type="entry name" value="Rcat_RBR_HOIP"/>
    <property type="match status" value="1"/>
</dbReference>
<dbReference type="Pfam" id="PF01485">
    <property type="entry name" value="IBR"/>
    <property type="match status" value="1"/>
</dbReference>
<gene>
    <name evidence="13" type="ORF">MCOR_12332</name>
</gene>
<feature type="region of interest" description="Disordered" evidence="10">
    <location>
        <begin position="1734"/>
        <end position="1759"/>
    </location>
</feature>
<dbReference type="Pfam" id="PF16678">
    <property type="entry name" value="UBA_HOIP"/>
    <property type="match status" value="1"/>
</dbReference>
<dbReference type="InterPro" id="IPR000315">
    <property type="entry name" value="Znf_B-box"/>
</dbReference>
<feature type="region of interest" description="Disordered" evidence="10">
    <location>
        <begin position="856"/>
        <end position="949"/>
    </location>
</feature>
<keyword evidence="14" id="KW-1185">Reference proteome</keyword>
<organism evidence="13 14">
    <name type="scientific">Mytilus coruscus</name>
    <name type="common">Sea mussel</name>
    <dbReference type="NCBI Taxonomy" id="42192"/>
    <lineage>
        <taxon>Eukaryota</taxon>
        <taxon>Metazoa</taxon>
        <taxon>Spiralia</taxon>
        <taxon>Lophotrochozoa</taxon>
        <taxon>Mollusca</taxon>
        <taxon>Bivalvia</taxon>
        <taxon>Autobranchia</taxon>
        <taxon>Pteriomorphia</taxon>
        <taxon>Mytilida</taxon>
        <taxon>Mytiloidea</taxon>
        <taxon>Mytilidae</taxon>
        <taxon>Mytilinae</taxon>
        <taxon>Mytilus</taxon>
    </lineage>
</organism>
<evidence type="ECO:0000256" key="9">
    <source>
        <dbReference type="SAM" id="Coils"/>
    </source>
</evidence>
<reference evidence="13 14" key="1">
    <citation type="submission" date="2020-06" db="EMBL/GenBank/DDBJ databases">
        <authorList>
            <person name="Li R."/>
            <person name="Bekaert M."/>
        </authorList>
    </citation>
    <scope>NUCLEOTIDE SEQUENCE [LARGE SCALE GENOMIC DNA]</scope>
    <source>
        <strain evidence="14">wild</strain>
    </source>
</reference>
<comment type="similarity">
    <text evidence="1">Belongs to the RBR family.</text>
</comment>
<dbReference type="CDD" id="cd20337">
    <property type="entry name" value="BRcat_RBR_HOIP"/>
    <property type="match status" value="1"/>
</dbReference>
<keyword evidence="6" id="KW-0833">Ubl conjugation pathway</keyword>
<dbReference type="Pfam" id="PF25163">
    <property type="entry name" value="UBA_RNF31"/>
    <property type="match status" value="1"/>
</dbReference>
<dbReference type="InterPro" id="IPR044066">
    <property type="entry name" value="TRIAD_supradom"/>
</dbReference>
<keyword evidence="9" id="KW-0175">Coiled coil</keyword>
<evidence type="ECO:0000259" key="11">
    <source>
        <dbReference type="PROSITE" id="PS50089"/>
    </source>
</evidence>
<feature type="compositionally biased region" description="Polar residues" evidence="10">
    <location>
        <begin position="653"/>
        <end position="664"/>
    </location>
</feature>
<protein>
    <submittedName>
        <fullName evidence="13">Uncharacterized protein</fullName>
    </submittedName>
</protein>
<evidence type="ECO:0000256" key="5">
    <source>
        <dbReference type="ARBA" id="ARBA00022771"/>
    </source>
</evidence>
<dbReference type="Gene3D" id="3.30.40.10">
    <property type="entry name" value="Zinc/RING finger domain, C3HC4 (zinc finger)"/>
    <property type="match status" value="1"/>
</dbReference>
<dbReference type="PROSITE" id="PS01358">
    <property type="entry name" value="ZF_RANBP2_1"/>
    <property type="match status" value="1"/>
</dbReference>
<dbReference type="GO" id="GO:0061630">
    <property type="term" value="F:ubiquitin protein ligase activity"/>
    <property type="evidence" value="ECO:0007669"/>
    <property type="project" value="TreeGrafter"/>
</dbReference>
<dbReference type="GO" id="GO:0097039">
    <property type="term" value="P:protein linear polyubiquitination"/>
    <property type="evidence" value="ECO:0007669"/>
    <property type="project" value="TreeGrafter"/>
</dbReference>
<dbReference type="InterPro" id="IPR057426">
    <property type="entry name" value="RNF31_UBA_3"/>
</dbReference>
<feature type="compositionally biased region" description="Basic and acidic residues" evidence="10">
    <location>
        <begin position="1748"/>
        <end position="1759"/>
    </location>
</feature>
<feature type="compositionally biased region" description="Polar residues" evidence="10">
    <location>
        <begin position="201"/>
        <end position="216"/>
    </location>
</feature>
<feature type="compositionally biased region" description="Polar residues" evidence="10">
    <location>
        <begin position="919"/>
        <end position="928"/>
    </location>
</feature>
<dbReference type="InterPro" id="IPR047540">
    <property type="entry name" value="BRcat_RBR_RNF31-like"/>
</dbReference>
<dbReference type="GO" id="GO:0071797">
    <property type="term" value="C:LUBAC complex"/>
    <property type="evidence" value="ECO:0007669"/>
    <property type="project" value="InterPro"/>
</dbReference>
<dbReference type="SMART" id="SM00647">
    <property type="entry name" value="IBR"/>
    <property type="match status" value="2"/>
</dbReference>
<dbReference type="Pfam" id="PF22191">
    <property type="entry name" value="IBR_1"/>
    <property type="match status" value="1"/>
</dbReference>
<dbReference type="InterPro" id="IPR047543">
    <property type="entry name" value="Bbox1_RNF31-like"/>
</dbReference>
<dbReference type="SMART" id="SM00184">
    <property type="entry name" value="RING"/>
    <property type="match status" value="2"/>
</dbReference>
<dbReference type="Gene3D" id="1.10.8.10">
    <property type="entry name" value="DNA helicase RuvA subunit, C-terminal domain"/>
    <property type="match status" value="1"/>
</dbReference>